<protein>
    <submittedName>
        <fullName evidence="5">Unannotated protein</fullName>
    </submittedName>
</protein>
<dbReference type="SUPFAM" id="SSF51556">
    <property type="entry name" value="Metallo-dependent hydrolases"/>
    <property type="match status" value="1"/>
</dbReference>
<dbReference type="Gene3D" id="3.20.20.140">
    <property type="entry name" value="Metal-dependent hydrolases"/>
    <property type="match status" value="1"/>
</dbReference>
<organism evidence="5">
    <name type="scientific">freshwater metagenome</name>
    <dbReference type="NCBI Taxonomy" id="449393"/>
    <lineage>
        <taxon>unclassified sequences</taxon>
        <taxon>metagenomes</taxon>
        <taxon>ecological metagenomes</taxon>
    </lineage>
</organism>
<dbReference type="InterPro" id="IPR032466">
    <property type="entry name" value="Metal_Hydrolase"/>
</dbReference>
<dbReference type="Pfam" id="PF04909">
    <property type="entry name" value="Amidohydro_2"/>
    <property type="match status" value="1"/>
</dbReference>
<dbReference type="InterPro" id="IPR032465">
    <property type="entry name" value="ACMSD"/>
</dbReference>
<keyword evidence="1" id="KW-0456">Lyase</keyword>
<proteinExistence type="predicted"/>
<dbReference type="PANTHER" id="PTHR21240">
    <property type="entry name" value="2-AMINO-3-CARBOXYLMUCONATE-6-SEMIALDEHYDE DECARBOXYLASE"/>
    <property type="match status" value="1"/>
</dbReference>
<dbReference type="EMBL" id="CAEZYR010000058">
    <property type="protein sequence ID" value="CAB4748720.1"/>
    <property type="molecule type" value="Genomic_DNA"/>
</dbReference>
<feature type="domain" description="Amidohydrolase-related" evidence="2">
    <location>
        <begin position="82"/>
        <end position="282"/>
    </location>
</feature>
<dbReference type="EMBL" id="CAFBMH010000194">
    <property type="protein sequence ID" value="CAB4937628.1"/>
    <property type="molecule type" value="Genomic_DNA"/>
</dbReference>
<evidence type="ECO:0000313" key="3">
    <source>
        <dbReference type="EMBL" id="CAB4748720.1"/>
    </source>
</evidence>
<name>A0A6J7J2Q2_9ZZZZ</name>
<dbReference type="InterPro" id="IPR006680">
    <property type="entry name" value="Amidohydro-rel"/>
</dbReference>
<sequence length="284" mass="31325">MSAGAVIDFRLRVPTAPFDASLAASHEAVWWHTRTTPLWRDESHPDEPARPRTFDACVEWMRDHDVLGVLPGRGMPGVAIPNDHLNALCVEHPGRFVALVGIDASHRRNAMDEIVRCNGFGFVGVHFETGWLRPPLAADSPLLYPLYALCEDLGLLAVIHAGPLGGPDPEHTHPAGIGRVARDFPALRIVMSHGGYPHVDDAIMCVFKHPNVWLAPDPYCDFPGGEGYIAWANRSPLIAERILYGSSHGWPHAPEALARFQQLGWRDDVLERALYTNAAELLAR</sequence>
<dbReference type="GO" id="GO:0016831">
    <property type="term" value="F:carboxy-lyase activity"/>
    <property type="evidence" value="ECO:0007669"/>
    <property type="project" value="InterPro"/>
</dbReference>
<dbReference type="EMBL" id="CAFABA010000243">
    <property type="protein sequence ID" value="CAB4836824.1"/>
    <property type="molecule type" value="Genomic_DNA"/>
</dbReference>
<dbReference type="PANTHER" id="PTHR21240:SF19">
    <property type="entry name" value="CATALYTIC_ HYDROLASE"/>
    <property type="match status" value="1"/>
</dbReference>
<dbReference type="GO" id="GO:0016787">
    <property type="term" value="F:hydrolase activity"/>
    <property type="evidence" value="ECO:0007669"/>
    <property type="project" value="InterPro"/>
</dbReference>
<evidence type="ECO:0000313" key="4">
    <source>
        <dbReference type="EMBL" id="CAB4836824.1"/>
    </source>
</evidence>
<evidence type="ECO:0000259" key="2">
    <source>
        <dbReference type="Pfam" id="PF04909"/>
    </source>
</evidence>
<reference evidence="5" key="1">
    <citation type="submission" date="2020-05" db="EMBL/GenBank/DDBJ databases">
        <authorList>
            <person name="Chiriac C."/>
            <person name="Salcher M."/>
            <person name="Ghai R."/>
            <person name="Kavagutti S V."/>
        </authorList>
    </citation>
    <scope>NUCLEOTIDE SEQUENCE</scope>
</reference>
<accession>A0A6J7J2Q2</accession>
<dbReference type="AlphaFoldDB" id="A0A6J7J2Q2"/>
<evidence type="ECO:0000313" key="5">
    <source>
        <dbReference type="EMBL" id="CAB4937628.1"/>
    </source>
</evidence>
<evidence type="ECO:0000256" key="1">
    <source>
        <dbReference type="ARBA" id="ARBA00023239"/>
    </source>
</evidence>
<gene>
    <name evidence="3" type="ORF">UFOPK2754_01675</name>
    <name evidence="4" type="ORF">UFOPK3139_03269</name>
    <name evidence="5" type="ORF">UFOPK3543_03045</name>
</gene>